<dbReference type="Pfam" id="PF00174">
    <property type="entry name" value="Oxidored_molyb"/>
    <property type="match status" value="1"/>
</dbReference>
<dbReference type="GO" id="GO:0006790">
    <property type="term" value="P:sulfur compound metabolic process"/>
    <property type="evidence" value="ECO:0007669"/>
    <property type="project" value="TreeGrafter"/>
</dbReference>
<dbReference type="Gene3D" id="2.60.40.650">
    <property type="match status" value="1"/>
</dbReference>
<protein>
    <submittedName>
        <fullName evidence="8">Sulfite oxidase</fullName>
    </submittedName>
</protein>
<evidence type="ECO:0000313" key="8">
    <source>
        <dbReference type="EMBL" id="NNU81476.1"/>
    </source>
</evidence>
<dbReference type="PANTHER" id="PTHR19372:SF7">
    <property type="entry name" value="SULFITE OXIDASE, MITOCHONDRIAL"/>
    <property type="match status" value="1"/>
</dbReference>
<evidence type="ECO:0000256" key="2">
    <source>
        <dbReference type="ARBA" id="ARBA00022505"/>
    </source>
</evidence>
<dbReference type="GO" id="GO:0020037">
    <property type="term" value="F:heme binding"/>
    <property type="evidence" value="ECO:0007669"/>
    <property type="project" value="TreeGrafter"/>
</dbReference>
<dbReference type="GO" id="GO:0008482">
    <property type="term" value="F:sulfite oxidase activity"/>
    <property type="evidence" value="ECO:0007669"/>
    <property type="project" value="TreeGrafter"/>
</dbReference>
<keyword evidence="3" id="KW-0479">Metal-binding</keyword>
<reference evidence="8 9" key="1">
    <citation type="submission" date="2020-05" db="EMBL/GenBank/DDBJ databases">
        <title>Gimesia benthica sp. nov., a novel planctomycete isolated from a deep-sea water sample of the Northwest Indian Ocean.</title>
        <authorList>
            <person name="Wang J."/>
            <person name="Ruan C."/>
            <person name="Song L."/>
            <person name="Zhu Y."/>
            <person name="Li A."/>
            <person name="Zheng X."/>
            <person name="Wang L."/>
            <person name="Lu Z."/>
            <person name="Huang Y."/>
            <person name="Du W."/>
            <person name="Zhou Y."/>
            <person name="Huang L."/>
            <person name="Dai X."/>
        </authorList>
    </citation>
    <scope>NUCLEOTIDE SEQUENCE [LARGE SCALE GENOMIC DNA]</scope>
    <source>
        <strain evidence="8 9">YYQ-30</strain>
    </source>
</reference>
<dbReference type="CDD" id="cd02110">
    <property type="entry name" value="SO_family_Moco_dimer"/>
    <property type="match status" value="1"/>
</dbReference>
<comment type="cofactor">
    <cofactor evidence="1">
        <name>Mo-molybdopterin</name>
        <dbReference type="ChEBI" id="CHEBI:71302"/>
    </cofactor>
</comment>
<proteinExistence type="predicted"/>
<dbReference type="SUPFAM" id="SSF81296">
    <property type="entry name" value="E set domains"/>
    <property type="match status" value="1"/>
</dbReference>
<evidence type="ECO:0000256" key="5">
    <source>
        <dbReference type="SAM" id="MobiDB-lite"/>
    </source>
</evidence>
<comment type="caution">
    <text evidence="8">The sequence shown here is derived from an EMBL/GenBank/DDBJ whole genome shotgun (WGS) entry which is preliminary data.</text>
</comment>
<dbReference type="InterPro" id="IPR006311">
    <property type="entry name" value="TAT_signal"/>
</dbReference>
<evidence type="ECO:0000256" key="3">
    <source>
        <dbReference type="ARBA" id="ARBA00022723"/>
    </source>
</evidence>
<evidence type="ECO:0000259" key="7">
    <source>
        <dbReference type="Pfam" id="PF03404"/>
    </source>
</evidence>
<dbReference type="PRINTS" id="PR00407">
    <property type="entry name" value="EUMOPTERIN"/>
</dbReference>
<dbReference type="EMBL" id="JABFBC010000002">
    <property type="protein sequence ID" value="NNU81476.1"/>
    <property type="molecule type" value="Genomic_DNA"/>
</dbReference>
<name>A0A849L538_9RHOB</name>
<dbReference type="InterPro" id="IPR005066">
    <property type="entry name" value="MoCF_OxRdtse_dimer"/>
</dbReference>
<feature type="region of interest" description="Disordered" evidence="5">
    <location>
        <begin position="361"/>
        <end position="382"/>
    </location>
</feature>
<dbReference type="Proteomes" id="UP000572377">
    <property type="component" value="Unassembled WGS sequence"/>
</dbReference>
<evidence type="ECO:0000259" key="6">
    <source>
        <dbReference type="Pfam" id="PF00174"/>
    </source>
</evidence>
<evidence type="ECO:0000256" key="4">
    <source>
        <dbReference type="ARBA" id="ARBA00023002"/>
    </source>
</evidence>
<dbReference type="GO" id="GO:0030151">
    <property type="term" value="F:molybdenum ion binding"/>
    <property type="evidence" value="ECO:0007669"/>
    <property type="project" value="InterPro"/>
</dbReference>
<dbReference type="InterPro" id="IPR014756">
    <property type="entry name" value="Ig_E-set"/>
</dbReference>
<feature type="domain" description="Moybdenum cofactor oxidoreductase dimerisation" evidence="7">
    <location>
        <begin position="278"/>
        <end position="384"/>
    </location>
</feature>
<feature type="domain" description="Oxidoreductase molybdopterin-binding" evidence="6">
    <location>
        <begin position="91"/>
        <end position="255"/>
    </location>
</feature>
<dbReference type="PANTHER" id="PTHR19372">
    <property type="entry name" value="SULFITE REDUCTASE"/>
    <property type="match status" value="1"/>
</dbReference>
<dbReference type="Gene3D" id="3.90.420.10">
    <property type="entry name" value="Oxidoreductase, molybdopterin-binding domain"/>
    <property type="match status" value="1"/>
</dbReference>
<dbReference type="AlphaFoldDB" id="A0A849L538"/>
<dbReference type="GO" id="GO:0043546">
    <property type="term" value="F:molybdopterin cofactor binding"/>
    <property type="evidence" value="ECO:0007669"/>
    <property type="project" value="TreeGrafter"/>
</dbReference>
<dbReference type="InterPro" id="IPR008335">
    <property type="entry name" value="Mopterin_OxRdtase_euk"/>
</dbReference>
<evidence type="ECO:0000313" key="9">
    <source>
        <dbReference type="Proteomes" id="UP000572377"/>
    </source>
</evidence>
<organism evidence="8 9">
    <name type="scientific">Halovulum dunhuangense</name>
    <dbReference type="NCBI Taxonomy" id="1505036"/>
    <lineage>
        <taxon>Bacteria</taxon>
        <taxon>Pseudomonadati</taxon>
        <taxon>Pseudomonadota</taxon>
        <taxon>Alphaproteobacteria</taxon>
        <taxon>Rhodobacterales</taxon>
        <taxon>Paracoccaceae</taxon>
        <taxon>Halovulum</taxon>
    </lineage>
</organism>
<dbReference type="PROSITE" id="PS51318">
    <property type="entry name" value="TAT"/>
    <property type="match status" value="1"/>
</dbReference>
<accession>A0A849L538</accession>
<dbReference type="InterPro" id="IPR000572">
    <property type="entry name" value="OxRdtase_Mopterin-bd_dom"/>
</dbReference>
<dbReference type="SUPFAM" id="SSF56524">
    <property type="entry name" value="Oxidoreductase molybdopterin-binding domain"/>
    <property type="match status" value="1"/>
</dbReference>
<keyword evidence="4" id="KW-0560">Oxidoreductase</keyword>
<keyword evidence="9" id="KW-1185">Reference proteome</keyword>
<keyword evidence="2" id="KW-0500">Molybdenum</keyword>
<evidence type="ECO:0000256" key="1">
    <source>
        <dbReference type="ARBA" id="ARBA00001924"/>
    </source>
</evidence>
<dbReference type="InterPro" id="IPR036374">
    <property type="entry name" value="OxRdtase_Mopterin-bd_sf"/>
</dbReference>
<gene>
    <name evidence="8" type="ORF">HMH01_13630</name>
</gene>
<dbReference type="Pfam" id="PF03404">
    <property type="entry name" value="Mo-co_dimer"/>
    <property type="match status" value="1"/>
</dbReference>
<dbReference type="RefSeq" id="WP_171326316.1">
    <property type="nucleotide sequence ID" value="NZ_JABFBC010000002.1"/>
</dbReference>
<sequence>MQETIDLKRRYLLAGTAMSAGLLAAGVRTSAQEAATALPDYVSFKVPDAMILHSNNTIETQRGAIGTSLITPESKLYIRNNVTPPSASVVEDRDAWEVEIAGVANPRSMTVGELKTLGIESVAMVLQCSGNGRGLYPEEISGTQWMTGAAGNVIWTGVPLGRVVEALGGVAPGAVYVTGTGGEEIPEGIDPLSVLVERSVPVEELDNILLAWDINGEPISLAHGGPLRMIVPGYTGVNNVKYLKKLAFTTEQSPARIQQTRYRLAPYGTSSTPEHPSVWKMEVKSWITGPLESAGAGPVVITGVAFGGYNAVSGVEVSADGGATWQAAEFVGPDLGRFGWRVFAAMVELAPGEHQLMSRATDSEGNAQPEVTETNNSGYNNNGWRVHGVTVTVA</sequence>